<dbReference type="Pfam" id="PF00884">
    <property type="entry name" value="Sulfatase"/>
    <property type="match status" value="1"/>
</dbReference>
<evidence type="ECO:0000313" key="3">
    <source>
        <dbReference type="EMBL" id="SVE04195.1"/>
    </source>
</evidence>
<feature type="transmembrane region" description="Helical" evidence="1">
    <location>
        <begin position="7"/>
        <end position="24"/>
    </location>
</feature>
<sequence length="78" mass="8727">MSLKICNYLFHLFFLSYFIILFSGCSKTVQTSPNIILIIGDDHGYPYFGFMGSDDVITPNMDTLANSGVLFTDGYVPE</sequence>
<dbReference type="EMBL" id="UINC01190172">
    <property type="protein sequence ID" value="SVE04195.1"/>
    <property type="molecule type" value="Genomic_DNA"/>
</dbReference>
<reference evidence="3" key="1">
    <citation type="submission" date="2018-05" db="EMBL/GenBank/DDBJ databases">
        <authorList>
            <person name="Lanie J.A."/>
            <person name="Ng W.-L."/>
            <person name="Kazmierczak K.M."/>
            <person name="Andrzejewski T.M."/>
            <person name="Davidsen T.M."/>
            <person name="Wayne K.J."/>
            <person name="Tettelin H."/>
            <person name="Glass J.I."/>
            <person name="Rusch D."/>
            <person name="Podicherti R."/>
            <person name="Tsui H.-C.T."/>
            <person name="Winkler M.E."/>
        </authorList>
    </citation>
    <scope>NUCLEOTIDE SEQUENCE</scope>
</reference>
<keyword evidence="1" id="KW-1133">Transmembrane helix</keyword>
<gene>
    <name evidence="3" type="ORF">METZ01_LOCUS457049</name>
</gene>
<feature type="domain" description="Sulfatase N-terminal" evidence="2">
    <location>
        <begin position="33"/>
        <end position="76"/>
    </location>
</feature>
<dbReference type="AlphaFoldDB" id="A0A383AAI1"/>
<keyword evidence="1" id="KW-0472">Membrane</keyword>
<dbReference type="Gene3D" id="3.40.720.10">
    <property type="entry name" value="Alkaline Phosphatase, subunit A"/>
    <property type="match status" value="1"/>
</dbReference>
<dbReference type="InterPro" id="IPR000917">
    <property type="entry name" value="Sulfatase_N"/>
</dbReference>
<organism evidence="3">
    <name type="scientific">marine metagenome</name>
    <dbReference type="NCBI Taxonomy" id="408172"/>
    <lineage>
        <taxon>unclassified sequences</taxon>
        <taxon>metagenomes</taxon>
        <taxon>ecological metagenomes</taxon>
    </lineage>
</organism>
<accession>A0A383AAI1</accession>
<feature type="non-terminal residue" evidence="3">
    <location>
        <position position="78"/>
    </location>
</feature>
<dbReference type="PROSITE" id="PS51257">
    <property type="entry name" value="PROKAR_LIPOPROTEIN"/>
    <property type="match status" value="1"/>
</dbReference>
<evidence type="ECO:0000256" key="1">
    <source>
        <dbReference type="SAM" id="Phobius"/>
    </source>
</evidence>
<keyword evidence="1" id="KW-0812">Transmembrane</keyword>
<proteinExistence type="predicted"/>
<name>A0A383AAI1_9ZZZZ</name>
<dbReference type="SUPFAM" id="SSF53649">
    <property type="entry name" value="Alkaline phosphatase-like"/>
    <property type="match status" value="1"/>
</dbReference>
<dbReference type="InterPro" id="IPR017850">
    <property type="entry name" value="Alkaline_phosphatase_core_sf"/>
</dbReference>
<evidence type="ECO:0000259" key="2">
    <source>
        <dbReference type="Pfam" id="PF00884"/>
    </source>
</evidence>
<protein>
    <recommendedName>
        <fullName evidence="2">Sulfatase N-terminal domain-containing protein</fullName>
    </recommendedName>
</protein>